<proteinExistence type="predicted"/>
<keyword evidence="6" id="KW-0378">Hydrolase</keyword>
<dbReference type="Pfam" id="PF17921">
    <property type="entry name" value="Integrase_H2C2"/>
    <property type="match status" value="1"/>
</dbReference>
<keyword evidence="3" id="KW-0548">Nucleotidyltransferase</keyword>
<evidence type="ECO:0000256" key="3">
    <source>
        <dbReference type="ARBA" id="ARBA00022695"/>
    </source>
</evidence>
<reference evidence="9" key="2">
    <citation type="submission" date="2014-07" db="EMBL/GenBank/DDBJ databases">
        <authorList>
            <person name="Hull J."/>
        </authorList>
    </citation>
    <scope>NUCLEOTIDE SEQUENCE</scope>
</reference>
<dbReference type="Gene3D" id="3.30.420.10">
    <property type="entry name" value="Ribonuclease H-like superfamily/Ribonuclease H"/>
    <property type="match status" value="1"/>
</dbReference>
<evidence type="ECO:0000313" key="9">
    <source>
        <dbReference type="EMBL" id="JAG28046.1"/>
    </source>
</evidence>
<sequence length="689" mass="79871">SFPEHIQVLRQLFSTFRQHNIRINLKKSKFFRKSLEFLGYTFTPFGIETSKDKIEAISKYPVPKNAKEIRRFLGFINYYARFTKGISEHAAVLNELIKKGIKFKWTDKHQSAFDKTKQLFIKRLELSHPDFTKPFYLHTDASAFAVGAELFQKDEGGRIRVISFASRVLKPIEITYSVTEREMIAIIWSIKKFFTYLAGSKFFIMSDHKALSFLQQSKPTNARITRWQLYLQSFDYEIIYCKGSDNVVADALSRTVDDNTHNPNENAIYHIRSIDLAKISKKFHLIKKLPILQLQDPELKLIFDSINDPKLSNEFRIIGGILFKITLQGLRIMIPNEYVDTLICLIHVYYAHIGVNKLKHLISQQFYFRKMRKKIKYLLESCHSCQINKISNKHNLAPLKAIETQFPGELVSIDFYGPLPASSSNFKHILVIIDNHTKFVKLYPIVNNTTAAAIRCMNQYLKVSNPKRVLCDNGSQFTSAKWKEYLDQQNIKLTIIPIRHPQQNIAERVNRDLGNYFRSLVIDRHNKWANFLEHIEHIINNTIHSTTGVEPNIAHFGLQVQRVWDAFLPNVGAPMVLNTDLAKRIGDRIQKIRSQKNKTSNEKRTQIDFIVGELVLVVNLRVSKKSEKVTAKMLPLKDGPYEINEVLGSNTYALCYIGQPDLKRGTFHSNLLSKYIKPRHVILQSKPEW</sequence>
<dbReference type="FunFam" id="3.10.20.370:FF:000001">
    <property type="entry name" value="Retrovirus-related Pol polyprotein from transposon 17.6-like protein"/>
    <property type="match status" value="1"/>
</dbReference>
<dbReference type="EMBL" id="GBHO01015558">
    <property type="protein sequence ID" value="JAG28046.1"/>
    <property type="molecule type" value="Transcribed_RNA"/>
</dbReference>
<organism evidence="9">
    <name type="scientific">Lygus hesperus</name>
    <name type="common">Western plant bug</name>
    <dbReference type="NCBI Taxonomy" id="30085"/>
    <lineage>
        <taxon>Eukaryota</taxon>
        <taxon>Metazoa</taxon>
        <taxon>Ecdysozoa</taxon>
        <taxon>Arthropoda</taxon>
        <taxon>Hexapoda</taxon>
        <taxon>Insecta</taxon>
        <taxon>Pterygota</taxon>
        <taxon>Neoptera</taxon>
        <taxon>Paraneoptera</taxon>
        <taxon>Hemiptera</taxon>
        <taxon>Heteroptera</taxon>
        <taxon>Panheteroptera</taxon>
        <taxon>Cimicomorpha</taxon>
        <taxon>Miridae</taxon>
        <taxon>Mirini</taxon>
        <taxon>Lygus</taxon>
    </lineage>
</organism>
<dbReference type="InterPro" id="IPR043502">
    <property type="entry name" value="DNA/RNA_pol_sf"/>
</dbReference>
<keyword evidence="7" id="KW-0695">RNA-directed DNA polymerase</keyword>
<dbReference type="GO" id="GO:0003964">
    <property type="term" value="F:RNA-directed DNA polymerase activity"/>
    <property type="evidence" value="ECO:0007669"/>
    <property type="project" value="UniProtKB-KW"/>
</dbReference>
<dbReference type="GO" id="GO:0015074">
    <property type="term" value="P:DNA integration"/>
    <property type="evidence" value="ECO:0007669"/>
    <property type="project" value="InterPro"/>
</dbReference>
<evidence type="ECO:0000256" key="5">
    <source>
        <dbReference type="ARBA" id="ARBA00022759"/>
    </source>
</evidence>
<dbReference type="GO" id="GO:0004519">
    <property type="term" value="F:endonuclease activity"/>
    <property type="evidence" value="ECO:0007669"/>
    <property type="project" value="UniProtKB-KW"/>
</dbReference>
<keyword evidence="2" id="KW-0808">Transferase</keyword>
<dbReference type="Pfam" id="PF00665">
    <property type="entry name" value="rve"/>
    <property type="match status" value="1"/>
</dbReference>
<dbReference type="Pfam" id="PF17917">
    <property type="entry name" value="RT_RNaseH"/>
    <property type="match status" value="1"/>
</dbReference>
<keyword evidence="5" id="KW-0255">Endonuclease</keyword>
<evidence type="ECO:0000259" key="8">
    <source>
        <dbReference type="PROSITE" id="PS50994"/>
    </source>
</evidence>
<dbReference type="PANTHER" id="PTHR37984">
    <property type="entry name" value="PROTEIN CBG26694"/>
    <property type="match status" value="1"/>
</dbReference>
<dbReference type="InterPro" id="IPR036397">
    <property type="entry name" value="RNaseH_sf"/>
</dbReference>
<evidence type="ECO:0000256" key="1">
    <source>
        <dbReference type="ARBA" id="ARBA00012493"/>
    </source>
</evidence>
<dbReference type="InterPro" id="IPR001584">
    <property type="entry name" value="Integrase_cat-core"/>
</dbReference>
<dbReference type="EC" id="2.7.7.49" evidence="1"/>
<dbReference type="SUPFAM" id="SSF53098">
    <property type="entry name" value="Ribonuclease H-like"/>
    <property type="match status" value="1"/>
</dbReference>
<dbReference type="InterPro" id="IPR050951">
    <property type="entry name" value="Retrovirus_Pol_polyprotein"/>
</dbReference>
<dbReference type="PANTHER" id="PTHR37984:SF5">
    <property type="entry name" value="PROTEIN NYNRIN-LIKE"/>
    <property type="match status" value="1"/>
</dbReference>
<dbReference type="FunFam" id="3.30.70.270:FF:000026">
    <property type="entry name" value="Transposon Ty3-G Gag-Pol polyprotein"/>
    <property type="match status" value="1"/>
</dbReference>
<protein>
    <recommendedName>
        <fullName evidence="1">RNA-directed DNA polymerase</fullName>
        <ecNumber evidence="1">2.7.7.49</ecNumber>
    </recommendedName>
</protein>
<accession>A0A0A9Y8V5</accession>
<dbReference type="Gene3D" id="3.30.70.270">
    <property type="match status" value="2"/>
</dbReference>
<feature type="non-terminal residue" evidence="9">
    <location>
        <position position="1"/>
    </location>
</feature>
<dbReference type="AlphaFoldDB" id="A0A0A9Y8V5"/>
<feature type="domain" description="Integrase catalytic" evidence="8">
    <location>
        <begin position="403"/>
        <end position="559"/>
    </location>
</feature>
<evidence type="ECO:0000256" key="6">
    <source>
        <dbReference type="ARBA" id="ARBA00022801"/>
    </source>
</evidence>
<dbReference type="GO" id="GO:0042575">
    <property type="term" value="C:DNA polymerase complex"/>
    <property type="evidence" value="ECO:0007669"/>
    <property type="project" value="UniProtKB-ARBA"/>
</dbReference>
<evidence type="ECO:0000256" key="2">
    <source>
        <dbReference type="ARBA" id="ARBA00022679"/>
    </source>
</evidence>
<evidence type="ECO:0000256" key="4">
    <source>
        <dbReference type="ARBA" id="ARBA00022722"/>
    </source>
</evidence>
<name>A0A0A9Y8V5_LYGHE</name>
<dbReference type="InterPro" id="IPR041588">
    <property type="entry name" value="Integrase_H2C2"/>
</dbReference>
<evidence type="ECO:0000256" key="7">
    <source>
        <dbReference type="ARBA" id="ARBA00022918"/>
    </source>
</evidence>
<dbReference type="Gene3D" id="1.10.340.70">
    <property type="match status" value="1"/>
</dbReference>
<dbReference type="InterPro" id="IPR012337">
    <property type="entry name" value="RNaseH-like_sf"/>
</dbReference>
<dbReference type="InterPro" id="IPR043128">
    <property type="entry name" value="Rev_trsase/Diguanyl_cyclase"/>
</dbReference>
<dbReference type="SUPFAM" id="SSF56672">
    <property type="entry name" value="DNA/RNA polymerases"/>
    <property type="match status" value="1"/>
</dbReference>
<dbReference type="GO" id="GO:0016787">
    <property type="term" value="F:hydrolase activity"/>
    <property type="evidence" value="ECO:0007669"/>
    <property type="project" value="UniProtKB-KW"/>
</dbReference>
<dbReference type="CDD" id="cd09274">
    <property type="entry name" value="RNase_HI_RT_Ty3"/>
    <property type="match status" value="1"/>
</dbReference>
<dbReference type="GO" id="GO:0003676">
    <property type="term" value="F:nucleic acid binding"/>
    <property type="evidence" value="ECO:0007669"/>
    <property type="project" value="InterPro"/>
</dbReference>
<dbReference type="InterPro" id="IPR041373">
    <property type="entry name" value="RT_RNaseH"/>
</dbReference>
<keyword evidence="4" id="KW-0540">Nuclease</keyword>
<dbReference type="Gene3D" id="3.10.20.370">
    <property type="match status" value="1"/>
</dbReference>
<reference evidence="9" key="1">
    <citation type="journal article" date="2014" name="PLoS ONE">
        <title>Transcriptome-Based Identification of ABC Transporters in the Western Tarnished Plant Bug Lygus hesperus.</title>
        <authorList>
            <person name="Hull J.J."/>
            <person name="Chaney K."/>
            <person name="Geib S.M."/>
            <person name="Fabrick J.A."/>
            <person name="Brent C.S."/>
            <person name="Walsh D."/>
            <person name="Lavine L.C."/>
        </authorList>
    </citation>
    <scope>NUCLEOTIDE SEQUENCE</scope>
</reference>
<gene>
    <name evidence="9" type="ORF">CM83_28841</name>
</gene>
<dbReference type="PROSITE" id="PS50994">
    <property type="entry name" value="INTEGRASE"/>
    <property type="match status" value="1"/>
</dbReference>